<dbReference type="AlphaFoldDB" id="A0A1D1YLJ1"/>
<dbReference type="PANTHER" id="PTHR48008">
    <property type="entry name" value="LEUCINE-RICH REPEAT RECEPTOR-LIKE PROTEIN KINASE IMK3-RELATED"/>
    <property type="match status" value="1"/>
</dbReference>
<keyword evidence="2" id="KW-0808">Transferase</keyword>
<name>A0A1D1YLJ1_9ARAE</name>
<dbReference type="PANTHER" id="PTHR48008:SF13">
    <property type="entry name" value="PROTEIN KINASE SUPERFAMILY PROTEIN"/>
    <property type="match status" value="1"/>
</dbReference>
<sequence>GYKAPELTKMKDAGKESDIYSLGVIFLEMVTRKDTNSDFLPTWDLHLSNSLKNPVFDGKISEMISHGLLRQSREQNCITGEGLLMFLQLAIACRSPSPRLRPDIKQVLGKLEEIELWKLPNQFGGDRLPNRG</sequence>
<gene>
    <name evidence="2" type="primary">IMK2_10</name>
    <name evidence="2" type="ORF">g.27284</name>
</gene>
<dbReference type="PROSITE" id="PS50011">
    <property type="entry name" value="PROTEIN_KINASE_DOM"/>
    <property type="match status" value="1"/>
</dbReference>
<keyword evidence="2" id="KW-0418">Kinase</keyword>
<dbReference type="SUPFAM" id="SSF56112">
    <property type="entry name" value="Protein kinase-like (PK-like)"/>
    <property type="match status" value="1"/>
</dbReference>
<dbReference type="EMBL" id="GDJX01012422">
    <property type="protein sequence ID" value="JAT55514.1"/>
    <property type="molecule type" value="Transcribed_RNA"/>
</dbReference>
<accession>A0A1D1YLJ1</accession>
<proteinExistence type="predicted"/>
<dbReference type="GO" id="GO:0005524">
    <property type="term" value="F:ATP binding"/>
    <property type="evidence" value="ECO:0007669"/>
    <property type="project" value="InterPro"/>
</dbReference>
<dbReference type="InterPro" id="IPR011009">
    <property type="entry name" value="Kinase-like_dom_sf"/>
</dbReference>
<evidence type="ECO:0000313" key="2">
    <source>
        <dbReference type="EMBL" id="JAT55514.1"/>
    </source>
</evidence>
<feature type="non-terminal residue" evidence="2">
    <location>
        <position position="1"/>
    </location>
</feature>
<keyword evidence="2" id="KW-0675">Receptor</keyword>
<protein>
    <submittedName>
        <fullName evidence="2">Probably inactive leucine-rich repeat receptor-like protein kinase IMK2</fullName>
    </submittedName>
</protein>
<dbReference type="InterPro" id="IPR000719">
    <property type="entry name" value="Prot_kinase_dom"/>
</dbReference>
<dbReference type="InterPro" id="IPR052451">
    <property type="entry name" value="Ser/Thr_kinase-like"/>
</dbReference>
<dbReference type="Gene3D" id="1.10.510.10">
    <property type="entry name" value="Transferase(Phosphotransferase) domain 1"/>
    <property type="match status" value="1"/>
</dbReference>
<organism evidence="2">
    <name type="scientific">Anthurium amnicola</name>
    <dbReference type="NCBI Taxonomy" id="1678845"/>
    <lineage>
        <taxon>Eukaryota</taxon>
        <taxon>Viridiplantae</taxon>
        <taxon>Streptophyta</taxon>
        <taxon>Embryophyta</taxon>
        <taxon>Tracheophyta</taxon>
        <taxon>Spermatophyta</taxon>
        <taxon>Magnoliopsida</taxon>
        <taxon>Liliopsida</taxon>
        <taxon>Araceae</taxon>
        <taxon>Pothoideae</taxon>
        <taxon>Potheae</taxon>
        <taxon>Anthurium</taxon>
    </lineage>
</organism>
<feature type="domain" description="Protein kinase" evidence="1">
    <location>
        <begin position="1"/>
        <end position="116"/>
    </location>
</feature>
<reference evidence="2" key="1">
    <citation type="submission" date="2015-07" db="EMBL/GenBank/DDBJ databases">
        <title>Transcriptome Assembly of Anthurium amnicola.</title>
        <authorList>
            <person name="Suzuki J."/>
        </authorList>
    </citation>
    <scope>NUCLEOTIDE SEQUENCE</scope>
</reference>
<evidence type="ECO:0000259" key="1">
    <source>
        <dbReference type="PROSITE" id="PS50011"/>
    </source>
</evidence>
<dbReference type="GO" id="GO:0004672">
    <property type="term" value="F:protein kinase activity"/>
    <property type="evidence" value="ECO:0007669"/>
    <property type="project" value="InterPro"/>
</dbReference>